<evidence type="ECO:0000256" key="12">
    <source>
        <dbReference type="RuleBase" id="RU364006"/>
    </source>
</evidence>
<dbReference type="Gene3D" id="3.40.140.10">
    <property type="entry name" value="Cytidine Deaminase, domain 2"/>
    <property type="match status" value="1"/>
</dbReference>
<dbReference type="NCBIfam" id="TIGR01354">
    <property type="entry name" value="cyt_deam_tetra"/>
    <property type="match status" value="1"/>
</dbReference>
<evidence type="ECO:0000256" key="11">
    <source>
        <dbReference type="ARBA" id="ARBA00049558"/>
    </source>
</evidence>
<dbReference type="InterPro" id="IPR016193">
    <property type="entry name" value="Cytidine_deaminase-like"/>
</dbReference>
<keyword evidence="15" id="KW-1185">Reference proteome</keyword>
<evidence type="ECO:0000256" key="3">
    <source>
        <dbReference type="ARBA" id="ARBA00006576"/>
    </source>
</evidence>
<dbReference type="Pfam" id="PF00383">
    <property type="entry name" value="dCMP_cyt_deam_1"/>
    <property type="match status" value="1"/>
</dbReference>
<dbReference type="InterPro" id="IPR006262">
    <property type="entry name" value="Cyt_deam_tetra"/>
</dbReference>
<evidence type="ECO:0000259" key="13">
    <source>
        <dbReference type="PROSITE" id="PS51747"/>
    </source>
</evidence>
<dbReference type="PROSITE" id="PS51747">
    <property type="entry name" value="CYT_DCMP_DEAMINASES_2"/>
    <property type="match status" value="1"/>
</dbReference>
<evidence type="ECO:0000313" key="15">
    <source>
        <dbReference type="Proteomes" id="UP000198512"/>
    </source>
</evidence>
<organism evidence="14 15">
    <name type="scientific">Pseudomonas cuatrocienegasensis</name>
    <dbReference type="NCBI Taxonomy" id="543360"/>
    <lineage>
        <taxon>Bacteria</taxon>
        <taxon>Pseudomonadati</taxon>
        <taxon>Pseudomonadota</taxon>
        <taxon>Gammaproteobacteria</taxon>
        <taxon>Pseudomonadales</taxon>
        <taxon>Pseudomonadaceae</taxon>
        <taxon>Pseudomonas</taxon>
    </lineage>
</organism>
<dbReference type="InterPro" id="IPR002125">
    <property type="entry name" value="CMP_dCMP_dom"/>
</dbReference>
<evidence type="ECO:0000256" key="10">
    <source>
        <dbReference type="ARBA" id="ARBA00049252"/>
    </source>
</evidence>
<evidence type="ECO:0000256" key="4">
    <source>
        <dbReference type="ARBA" id="ARBA00012783"/>
    </source>
</evidence>
<dbReference type="PANTHER" id="PTHR11644:SF2">
    <property type="entry name" value="CYTIDINE DEAMINASE"/>
    <property type="match status" value="1"/>
</dbReference>
<dbReference type="Proteomes" id="UP000198512">
    <property type="component" value="Unassembled WGS sequence"/>
</dbReference>
<comment type="similarity">
    <text evidence="3 12">Belongs to the cytidine and deoxycytidylate deaminase family.</text>
</comment>
<dbReference type="PANTHER" id="PTHR11644">
    <property type="entry name" value="CYTIDINE DEAMINASE"/>
    <property type="match status" value="1"/>
</dbReference>
<dbReference type="PROSITE" id="PS00903">
    <property type="entry name" value="CYT_DCMP_DEAMINASES_1"/>
    <property type="match status" value="1"/>
</dbReference>
<sequence length="139" mass="15045">MTHTPITASQVATLLDAARQASTRAYCRYSDFPVGAALLTHDDRLITGCNVENASFGLTNCAERSALFAAISQGYAPRSFKALVVYAPKVELISPCGACRQVISELLEADCPVYCCGSDDSQMRQWRTDELLPGAFSFP</sequence>
<evidence type="ECO:0000256" key="9">
    <source>
        <dbReference type="ARBA" id="ARBA00032005"/>
    </source>
</evidence>
<dbReference type="InterPro" id="IPR016192">
    <property type="entry name" value="APOBEC/CMP_deaminase_Zn-bd"/>
</dbReference>
<comment type="caution">
    <text evidence="14">The sequence shown here is derived from an EMBL/GenBank/DDBJ whole genome shotgun (WGS) entry which is preliminary data.</text>
</comment>
<keyword evidence="6 12" id="KW-0479">Metal-binding</keyword>
<dbReference type="CDD" id="cd01283">
    <property type="entry name" value="cytidine_deaminase"/>
    <property type="match status" value="1"/>
</dbReference>
<keyword evidence="8 12" id="KW-0862">Zinc</keyword>
<comment type="function">
    <text evidence="2 12">This enzyme scavenges exogenous and endogenous cytidine and 2'-deoxycytidine for UMP synthesis.</text>
</comment>
<protein>
    <recommendedName>
        <fullName evidence="5 12">Cytidine deaminase</fullName>
        <ecNumber evidence="4 12">3.5.4.5</ecNumber>
    </recommendedName>
    <alternativeName>
        <fullName evidence="9 12">Cytidine aminohydrolase</fullName>
    </alternativeName>
</protein>
<evidence type="ECO:0000256" key="6">
    <source>
        <dbReference type="ARBA" id="ARBA00022723"/>
    </source>
</evidence>
<reference evidence="14 15" key="1">
    <citation type="submission" date="2016-10" db="EMBL/GenBank/DDBJ databases">
        <authorList>
            <person name="Varghese N."/>
            <person name="Submissions S."/>
        </authorList>
    </citation>
    <scope>NUCLEOTIDE SEQUENCE [LARGE SCALE GENOMIC DNA]</scope>
    <source>
        <strain evidence="14 15">CIP 109853</strain>
    </source>
</reference>
<dbReference type="RefSeq" id="WP_069521554.1">
    <property type="nucleotide sequence ID" value="NZ_FOFP01000015.1"/>
</dbReference>
<dbReference type="InterPro" id="IPR050202">
    <property type="entry name" value="Cyt/Deoxycyt_deaminase"/>
</dbReference>
<evidence type="ECO:0000256" key="2">
    <source>
        <dbReference type="ARBA" id="ARBA00003949"/>
    </source>
</evidence>
<evidence type="ECO:0000256" key="7">
    <source>
        <dbReference type="ARBA" id="ARBA00022801"/>
    </source>
</evidence>
<keyword evidence="7 12" id="KW-0378">Hydrolase</keyword>
<comment type="catalytic activity">
    <reaction evidence="10 12">
        <text>2'-deoxycytidine + H2O + H(+) = 2'-deoxyuridine + NH4(+)</text>
        <dbReference type="Rhea" id="RHEA:13433"/>
        <dbReference type="ChEBI" id="CHEBI:15377"/>
        <dbReference type="ChEBI" id="CHEBI:15378"/>
        <dbReference type="ChEBI" id="CHEBI:15698"/>
        <dbReference type="ChEBI" id="CHEBI:16450"/>
        <dbReference type="ChEBI" id="CHEBI:28938"/>
        <dbReference type="EC" id="3.5.4.5"/>
    </reaction>
</comment>
<evidence type="ECO:0000256" key="5">
    <source>
        <dbReference type="ARBA" id="ARBA00018266"/>
    </source>
</evidence>
<accession>A0ABY1BLF6</accession>
<dbReference type="EC" id="3.5.4.5" evidence="4 12"/>
<name>A0ABY1BLF6_9PSED</name>
<evidence type="ECO:0000256" key="8">
    <source>
        <dbReference type="ARBA" id="ARBA00022833"/>
    </source>
</evidence>
<comment type="catalytic activity">
    <reaction evidence="11 12">
        <text>cytidine + H2O + H(+) = uridine + NH4(+)</text>
        <dbReference type="Rhea" id="RHEA:16069"/>
        <dbReference type="ChEBI" id="CHEBI:15377"/>
        <dbReference type="ChEBI" id="CHEBI:15378"/>
        <dbReference type="ChEBI" id="CHEBI:16704"/>
        <dbReference type="ChEBI" id="CHEBI:17562"/>
        <dbReference type="ChEBI" id="CHEBI:28938"/>
        <dbReference type="EC" id="3.5.4.5"/>
    </reaction>
</comment>
<feature type="domain" description="CMP/dCMP-type deaminase" evidence="13">
    <location>
        <begin position="9"/>
        <end position="139"/>
    </location>
</feature>
<comment type="cofactor">
    <cofactor evidence="1 12">
        <name>Zn(2+)</name>
        <dbReference type="ChEBI" id="CHEBI:29105"/>
    </cofactor>
</comment>
<dbReference type="NCBIfam" id="NF004064">
    <property type="entry name" value="PRK05578.1"/>
    <property type="match status" value="1"/>
</dbReference>
<evidence type="ECO:0000256" key="1">
    <source>
        <dbReference type="ARBA" id="ARBA00001947"/>
    </source>
</evidence>
<evidence type="ECO:0000313" key="14">
    <source>
        <dbReference type="EMBL" id="SER12151.1"/>
    </source>
</evidence>
<proteinExistence type="inferred from homology"/>
<dbReference type="EMBL" id="FOFP01000015">
    <property type="protein sequence ID" value="SER12151.1"/>
    <property type="molecule type" value="Genomic_DNA"/>
</dbReference>
<dbReference type="SUPFAM" id="SSF53927">
    <property type="entry name" value="Cytidine deaminase-like"/>
    <property type="match status" value="1"/>
</dbReference>
<gene>
    <name evidence="14" type="ORF">SAMN05216600_115109</name>
</gene>